<dbReference type="Gene3D" id="3.15.10.30">
    <property type="entry name" value="Haemolymph juvenile hormone binding protein"/>
    <property type="match status" value="1"/>
</dbReference>
<dbReference type="EMBL" id="KK852587">
    <property type="protein sequence ID" value="KDR20786.1"/>
    <property type="molecule type" value="Genomic_DNA"/>
</dbReference>
<dbReference type="OMA" id="IKIRIWI"/>
<protein>
    <submittedName>
        <fullName evidence="1">Protein takeout</fullName>
    </submittedName>
</protein>
<dbReference type="GO" id="GO:0005615">
    <property type="term" value="C:extracellular space"/>
    <property type="evidence" value="ECO:0007669"/>
    <property type="project" value="TreeGrafter"/>
</dbReference>
<keyword evidence="2" id="KW-1185">Reference proteome</keyword>
<accession>A0A067RAS7</accession>
<name>A0A067RAS7_ZOONE</name>
<dbReference type="PANTHER" id="PTHR11008:SF41">
    <property type="entry name" value="RE70318P"/>
    <property type="match status" value="1"/>
</dbReference>
<evidence type="ECO:0000313" key="2">
    <source>
        <dbReference type="Proteomes" id="UP000027135"/>
    </source>
</evidence>
<dbReference type="InterPro" id="IPR010562">
    <property type="entry name" value="Haemolymph_juvenile_hormone-bd"/>
</dbReference>
<dbReference type="InParanoid" id="A0A067RAS7"/>
<evidence type="ECO:0000313" key="1">
    <source>
        <dbReference type="EMBL" id="KDR20786.1"/>
    </source>
</evidence>
<dbReference type="PANTHER" id="PTHR11008">
    <property type="entry name" value="PROTEIN TAKEOUT-LIKE PROTEIN"/>
    <property type="match status" value="1"/>
</dbReference>
<dbReference type="Pfam" id="PF06585">
    <property type="entry name" value="JHBP"/>
    <property type="match status" value="1"/>
</dbReference>
<dbReference type="Proteomes" id="UP000027135">
    <property type="component" value="Unassembled WGS sequence"/>
</dbReference>
<gene>
    <name evidence="1" type="ORF">L798_05098</name>
</gene>
<reference evidence="1 2" key="1">
    <citation type="journal article" date="2014" name="Nat. Commun.">
        <title>Molecular traces of alternative social organization in a termite genome.</title>
        <authorList>
            <person name="Terrapon N."/>
            <person name="Li C."/>
            <person name="Robertson H.M."/>
            <person name="Ji L."/>
            <person name="Meng X."/>
            <person name="Booth W."/>
            <person name="Chen Z."/>
            <person name="Childers C.P."/>
            <person name="Glastad K.M."/>
            <person name="Gokhale K."/>
            <person name="Gowin J."/>
            <person name="Gronenberg W."/>
            <person name="Hermansen R.A."/>
            <person name="Hu H."/>
            <person name="Hunt B.G."/>
            <person name="Huylmans A.K."/>
            <person name="Khalil S.M."/>
            <person name="Mitchell R.D."/>
            <person name="Munoz-Torres M.C."/>
            <person name="Mustard J.A."/>
            <person name="Pan H."/>
            <person name="Reese J.T."/>
            <person name="Scharf M.E."/>
            <person name="Sun F."/>
            <person name="Vogel H."/>
            <person name="Xiao J."/>
            <person name="Yang W."/>
            <person name="Yang Z."/>
            <person name="Yang Z."/>
            <person name="Zhou J."/>
            <person name="Zhu J."/>
            <person name="Brent C.S."/>
            <person name="Elsik C.G."/>
            <person name="Goodisman M.A."/>
            <person name="Liberles D.A."/>
            <person name="Roe R.M."/>
            <person name="Vargo E.L."/>
            <person name="Vilcinskas A."/>
            <person name="Wang J."/>
            <person name="Bornberg-Bauer E."/>
            <person name="Korb J."/>
            <person name="Zhang G."/>
            <person name="Liebig J."/>
        </authorList>
    </citation>
    <scope>NUCLEOTIDE SEQUENCE [LARGE SCALE GENOMIC DNA]</scope>
    <source>
        <tissue evidence="1">Whole organism</tissue>
    </source>
</reference>
<dbReference type="InterPro" id="IPR038606">
    <property type="entry name" value="To_sf"/>
</dbReference>
<sequence>MAGKVVALPIYGKGLYEASFDGLSANYSTNYSLTTLQDGELYVIPQAYDFDFDVKLMKVHVENLFNGNKFLGDNMNTFLNENWRLVIDDLGKPMSHALGSIVHRILSNIYKKIPFKEMFAE</sequence>
<organism evidence="1 2">
    <name type="scientific">Zootermopsis nevadensis</name>
    <name type="common">Dampwood termite</name>
    <dbReference type="NCBI Taxonomy" id="136037"/>
    <lineage>
        <taxon>Eukaryota</taxon>
        <taxon>Metazoa</taxon>
        <taxon>Ecdysozoa</taxon>
        <taxon>Arthropoda</taxon>
        <taxon>Hexapoda</taxon>
        <taxon>Insecta</taxon>
        <taxon>Pterygota</taxon>
        <taxon>Neoptera</taxon>
        <taxon>Polyneoptera</taxon>
        <taxon>Dictyoptera</taxon>
        <taxon>Blattodea</taxon>
        <taxon>Blattoidea</taxon>
        <taxon>Termitoidae</taxon>
        <taxon>Termopsidae</taxon>
        <taxon>Zootermopsis</taxon>
    </lineage>
</organism>
<proteinExistence type="predicted"/>
<dbReference type="AlphaFoldDB" id="A0A067RAS7"/>